<dbReference type="AlphaFoldDB" id="A0A4U1JEX3"/>
<dbReference type="SUPFAM" id="SSF53901">
    <property type="entry name" value="Thiolase-like"/>
    <property type="match status" value="2"/>
</dbReference>
<dbReference type="RefSeq" id="WP_136929138.1">
    <property type="nucleotide sequence ID" value="NZ_SSMQ01000010.1"/>
</dbReference>
<organism evidence="1 2">
    <name type="scientific">Polyangium fumosum</name>
    <dbReference type="NCBI Taxonomy" id="889272"/>
    <lineage>
        <taxon>Bacteria</taxon>
        <taxon>Pseudomonadati</taxon>
        <taxon>Myxococcota</taxon>
        <taxon>Polyangia</taxon>
        <taxon>Polyangiales</taxon>
        <taxon>Polyangiaceae</taxon>
        <taxon>Polyangium</taxon>
    </lineage>
</organism>
<dbReference type="OrthoDB" id="3078238at2"/>
<accession>A0A4U1JEX3</accession>
<comment type="caution">
    <text evidence="1">The sequence shown here is derived from an EMBL/GenBank/DDBJ whole genome shotgun (WGS) entry which is preliminary data.</text>
</comment>
<reference evidence="1 2" key="1">
    <citation type="submission" date="2019-04" db="EMBL/GenBank/DDBJ databases">
        <authorList>
            <person name="Li Y."/>
            <person name="Wang J."/>
        </authorList>
    </citation>
    <scope>NUCLEOTIDE SEQUENCE [LARGE SCALE GENOMIC DNA]</scope>
    <source>
        <strain evidence="1 2">DSM 14668</strain>
    </source>
</reference>
<evidence type="ECO:0000313" key="2">
    <source>
        <dbReference type="Proteomes" id="UP000309215"/>
    </source>
</evidence>
<name>A0A4U1JEX3_9BACT</name>
<gene>
    <name evidence="1" type="ORF">E8A74_12125</name>
</gene>
<proteinExistence type="predicted"/>
<sequence>MTTMGLIAGVGMSTPVGLDARQSALVLRARKLSPGKTGQRDRRGNAIGDVRALRIDDACKGRERLLELASPALVEATRGIGAAKGPIPLFLSLPPRRAEEEEPLGPDFLDLLGKRAGVPIALAASEAVVLGHAGFAAALARGLAALAAPGAGACVVVGGVDSHHDPAVLAALDKERRLHAEGAWNGFIPSEAAAFVVLARQEAAPPIARVIAVATGMEREDGTEIGEAATEVALRVAGAMRAPVPWVLPDVNGERHRVKEWSFVRIRNRSAFDEAKTIETRLYDELGDVGAASGAVHAAYACMAFRLGFAPAPEALVTLASEGGARGAFAVGAP</sequence>
<protein>
    <recommendedName>
        <fullName evidence="3">Beta-ketoacyl synthase N-terminal domain-containing protein</fullName>
    </recommendedName>
</protein>
<dbReference type="InterPro" id="IPR016039">
    <property type="entry name" value="Thiolase-like"/>
</dbReference>
<dbReference type="EMBL" id="SSMQ01000010">
    <property type="protein sequence ID" value="TKD09465.1"/>
    <property type="molecule type" value="Genomic_DNA"/>
</dbReference>
<evidence type="ECO:0000313" key="1">
    <source>
        <dbReference type="EMBL" id="TKD09465.1"/>
    </source>
</evidence>
<dbReference type="GO" id="GO:0016746">
    <property type="term" value="F:acyltransferase activity"/>
    <property type="evidence" value="ECO:0007669"/>
    <property type="project" value="InterPro"/>
</dbReference>
<dbReference type="Proteomes" id="UP000309215">
    <property type="component" value="Unassembled WGS sequence"/>
</dbReference>
<keyword evidence="2" id="KW-1185">Reference proteome</keyword>
<evidence type="ECO:0008006" key="3">
    <source>
        <dbReference type="Google" id="ProtNLM"/>
    </source>
</evidence>